<gene>
    <name evidence="2" type="ORF">FOZ63_029398</name>
</gene>
<feature type="signal peptide" evidence="1">
    <location>
        <begin position="1"/>
        <end position="25"/>
    </location>
</feature>
<sequence length="238" mass="26111">STMPSSTHEVITTAAILLTIPIVQAVRTQATPTSTSDYPPIRDTAMYYVNTSKLLCGYNNGKYGQDRESVEIGVTDGITRTRDVHCLKDGNRSAFWLSFDEPDGEVRFVFLPSENKATITFPDRDEVDPFAKLSPSRYHPHQSALRSAAGRPAASGRKCLYPSEFPEVGEACSAVMRAMAAKYTFAQLCGSYRYLLTSLFPHVRDSEITIAAGGLVGSISLSPGDRLDRLLSLVEEMM</sequence>
<keyword evidence="3" id="KW-1185">Reference proteome</keyword>
<protein>
    <submittedName>
        <fullName evidence="2">Uncharacterized protein</fullName>
    </submittedName>
</protein>
<evidence type="ECO:0000313" key="2">
    <source>
        <dbReference type="EMBL" id="KAF4690765.1"/>
    </source>
</evidence>
<evidence type="ECO:0000256" key="1">
    <source>
        <dbReference type="SAM" id="SignalP"/>
    </source>
</evidence>
<proteinExistence type="predicted"/>
<dbReference type="AlphaFoldDB" id="A0A7J6P3U3"/>
<feature type="non-terminal residue" evidence="2">
    <location>
        <position position="238"/>
    </location>
</feature>
<dbReference type="Proteomes" id="UP000553632">
    <property type="component" value="Unassembled WGS sequence"/>
</dbReference>
<name>A0A7J6P3U3_PEROL</name>
<dbReference type="EMBL" id="JABANO010039678">
    <property type="protein sequence ID" value="KAF4690765.1"/>
    <property type="molecule type" value="Genomic_DNA"/>
</dbReference>
<feature type="chain" id="PRO_5029517858" evidence="1">
    <location>
        <begin position="26"/>
        <end position="238"/>
    </location>
</feature>
<reference evidence="2 3" key="1">
    <citation type="submission" date="2020-04" db="EMBL/GenBank/DDBJ databases">
        <title>Perkinsus olseni comparative genomics.</title>
        <authorList>
            <person name="Bogema D.R."/>
        </authorList>
    </citation>
    <scope>NUCLEOTIDE SEQUENCE [LARGE SCALE GENOMIC DNA]</scope>
    <source>
        <strain evidence="2 3">ATCC PRA-207</strain>
    </source>
</reference>
<keyword evidence="1" id="KW-0732">Signal</keyword>
<evidence type="ECO:0000313" key="3">
    <source>
        <dbReference type="Proteomes" id="UP000553632"/>
    </source>
</evidence>
<comment type="caution">
    <text evidence="2">The sequence shown here is derived from an EMBL/GenBank/DDBJ whole genome shotgun (WGS) entry which is preliminary data.</text>
</comment>
<accession>A0A7J6P3U3</accession>
<organism evidence="2 3">
    <name type="scientific">Perkinsus olseni</name>
    <name type="common">Perkinsus atlanticus</name>
    <dbReference type="NCBI Taxonomy" id="32597"/>
    <lineage>
        <taxon>Eukaryota</taxon>
        <taxon>Sar</taxon>
        <taxon>Alveolata</taxon>
        <taxon>Perkinsozoa</taxon>
        <taxon>Perkinsea</taxon>
        <taxon>Perkinsida</taxon>
        <taxon>Perkinsidae</taxon>
        <taxon>Perkinsus</taxon>
    </lineage>
</organism>